<keyword evidence="3" id="KW-1185">Reference proteome</keyword>
<evidence type="ECO:0000313" key="2">
    <source>
        <dbReference type="EMBL" id="KAK0727115.1"/>
    </source>
</evidence>
<name>A0AA40E4U0_9PEZI</name>
<sequence>MDTIGHGFQLAPRIVDASGLLYRCHVHSRSVHSQSLTPYSTHTNLPPGPSHLRLAGGRDDPARTRYVATLAPSNGSEEARGPSRRLPVAIGKGAIR</sequence>
<dbReference type="RefSeq" id="XP_060299971.1">
    <property type="nucleotide sequence ID" value="XM_060433311.1"/>
</dbReference>
<protein>
    <submittedName>
        <fullName evidence="2">Uncharacterized protein</fullName>
    </submittedName>
</protein>
<gene>
    <name evidence="2" type="ORF">B0T26DRAFT_117919</name>
</gene>
<dbReference type="Proteomes" id="UP001172101">
    <property type="component" value="Unassembled WGS sequence"/>
</dbReference>
<dbReference type="GeneID" id="85316582"/>
<feature type="region of interest" description="Disordered" evidence="1">
    <location>
        <begin position="32"/>
        <end position="59"/>
    </location>
</feature>
<dbReference type="AlphaFoldDB" id="A0AA40E4U0"/>
<reference evidence="2" key="1">
    <citation type="submission" date="2023-06" db="EMBL/GenBank/DDBJ databases">
        <title>Genome-scale phylogeny and comparative genomics of the fungal order Sordariales.</title>
        <authorList>
            <consortium name="Lawrence Berkeley National Laboratory"/>
            <person name="Hensen N."/>
            <person name="Bonometti L."/>
            <person name="Westerberg I."/>
            <person name="Brannstrom I.O."/>
            <person name="Guillou S."/>
            <person name="Cros-Aarteil S."/>
            <person name="Calhoun S."/>
            <person name="Haridas S."/>
            <person name="Kuo A."/>
            <person name="Mondo S."/>
            <person name="Pangilinan J."/>
            <person name="Riley R."/>
            <person name="LaButti K."/>
            <person name="Andreopoulos B."/>
            <person name="Lipzen A."/>
            <person name="Chen C."/>
            <person name="Yanf M."/>
            <person name="Daum C."/>
            <person name="Ng V."/>
            <person name="Clum A."/>
            <person name="Steindorff A."/>
            <person name="Ohm R."/>
            <person name="Martin F."/>
            <person name="Silar P."/>
            <person name="Natvig D."/>
            <person name="Lalanne C."/>
            <person name="Gautier V."/>
            <person name="Ament-velasquez S.L."/>
            <person name="Kruys A."/>
            <person name="Hutchinson M.I."/>
            <person name="Powell A.J."/>
            <person name="Barry K."/>
            <person name="Miller A.N."/>
            <person name="Grigoriev I.V."/>
            <person name="Debuchy R."/>
            <person name="Gladieux P."/>
            <person name="Thoren M.H."/>
            <person name="Johannesson H."/>
        </authorList>
    </citation>
    <scope>NUCLEOTIDE SEQUENCE</scope>
    <source>
        <strain evidence="2">SMH2392-1A</strain>
    </source>
</reference>
<comment type="caution">
    <text evidence="2">The sequence shown here is derived from an EMBL/GenBank/DDBJ whole genome shotgun (WGS) entry which is preliminary data.</text>
</comment>
<evidence type="ECO:0000256" key="1">
    <source>
        <dbReference type="SAM" id="MobiDB-lite"/>
    </source>
</evidence>
<feature type="region of interest" description="Disordered" evidence="1">
    <location>
        <begin position="71"/>
        <end position="96"/>
    </location>
</feature>
<accession>A0AA40E4U0</accession>
<feature type="compositionally biased region" description="Polar residues" evidence="1">
    <location>
        <begin position="32"/>
        <end position="44"/>
    </location>
</feature>
<organism evidence="2 3">
    <name type="scientific">Lasiosphaeria miniovina</name>
    <dbReference type="NCBI Taxonomy" id="1954250"/>
    <lineage>
        <taxon>Eukaryota</taxon>
        <taxon>Fungi</taxon>
        <taxon>Dikarya</taxon>
        <taxon>Ascomycota</taxon>
        <taxon>Pezizomycotina</taxon>
        <taxon>Sordariomycetes</taxon>
        <taxon>Sordariomycetidae</taxon>
        <taxon>Sordariales</taxon>
        <taxon>Lasiosphaeriaceae</taxon>
        <taxon>Lasiosphaeria</taxon>
    </lineage>
</organism>
<dbReference type="EMBL" id="JAUIRO010000002">
    <property type="protein sequence ID" value="KAK0727115.1"/>
    <property type="molecule type" value="Genomic_DNA"/>
</dbReference>
<proteinExistence type="predicted"/>
<evidence type="ECO:0000313" key="3">
    <source>
        <dbReference type="Proteomes" id="UP001172101"/>
    </source>
</evidence>